<sequence length="316" mass="36806">MKETFIPLLVLLILYLVLSLDYKKENFEALNKQQKRYQSINTSEVLNPEINPRIYAIANSIIKKVNKDLKMNYQFGQFENVIEDKDTEGNPRYVLDFFVYLMNSQNVTDVTRRLIVDVTIYIKSGELQINTINFSNAIKDQGPQYLPVKDDEANQLIIKPELTGKDYNPMGGPHLKEFRGTLEYGKFDKLVGSEDNPDKCRDEYQDWILPMHIQEKKYLKKDHQDYGDWWDSNGVILTKTEENGLKKLDAKCARNFTSELKRNVKETIPKEFEVANFYPNHASHRPDKPKLNNHWLFKIDTGIIGFPHGSSNKTGY</sequence>
<proteinExistence type="predicted"/>
<reference evidence="1" key="1">
    <citation type="journal article" date="2020" name="Nature">
        <title>Giant virus diversity and host interactions through global metagenomics.</title>
        <authorList>
            <person name="Schulz F."/>
            <person name="Roux S."/>
            <person name="Paez-Espino D."/>
            <person name="Jungbluth S."/>
            <person name="Walsh D.A."/>
            <person name="Denef V.J."/>
            <person name="McMahon K.D."/>
            <person name="Konstantinidis K.T."/>
            <person name="Eloe-Fadrosh E.A."/>
            <person name="Kyrpides N.C."/>
            <person name="Woyke T."/>
        </authorList>
    </citation>
    <scope>NUCLEOTIDE SEQUENCE</scope>
    <source>
        <strain evidence="1">GVMAG-M-3300023179-150</strain>
    </source>
</reference>
<protein>
    <submittedName>
        <fullName evidence="1">Uncharacterized protein</fullName>
    </submittedName>
</protein>
<dbReference type="AlphaFoldDB" id="A0A6C0E9F6"/>
<organism evidence="1">
    <name type="scientific">viral metagenome</name>
    <dbReference type="NCBI Taxonomy" id="1070528"/>
    <lineage>
        <taxon>unclassified sequences</taxon>
        <taxon>metagenomes</taxon>
        <taxon>organismal metagenomes</taxon>
    </lineage>
</organism>
<evidence type="ECO:0000313" key="1">
    <source>
        <dbReference type="EMBL" id="QHT25210.1"/>
    </source>
</evidence>
<dbReference type="EMBL" id="MN739759">
    <property type="protein sequence ID" value="QHT25210.1"/>
    <property type="molecule type" value="Genomic_DNA"/>
</dbReference>
<name>A0A6C0E9F6_9ZZZZ</name>
<accession>A0A6C0E9F6</accession>